<dbReference type="InterPro" id="IPR024185">
    <property type="entry name" value="FTHF_cligase-like_sf"/>
</dbReference>
<organism evidence="2 3">
    <name type="scientific">Streptomyces crystallinus</name>
    <dbReference type="NCBI Taxonomy" id="68191"/>
    <lineage>
        <taxon>Bacteria</taxon>
        <taxon>Bacillati</taxon>
        <taxon>Actinomycetota</taxon>
        <taxon>Actinomycetes</taxon>
        <taxon>Kitasatosporales</taxon>
        <taxon>Streptomycetaceae</taxon>
        <taxon>Streptomyces</taxon>
    </lineage>
</organism>
<name>A0ABP3Q608_9ACTN</name>
<accession>A0ABP3Q608</accession>
<feature type="domain" description="LUD" evidence="1">
    <location>
        <begin position="30"/>
        <end position="185"/>
    </location>
</feature>
<sequence length="220" mass="23674">MSEKTITDEKPVTVLPADEAFAVPASARSLERAAEALRGNGFTVHIVETAADARELVTGLLPTDRAILASTSETLRLSGIQEDIDASGRFKSIRAEQADWDLRARRDEVRAARSAPDVVVGSVHAVTEDGRLVTGSASGSQLASYAYGAGQAVWVVGAQKVVADLDTALRRVETYSLPKEDVRAQRVMNQRSVLAKVLITSREVVPHRSTVVLVREPIGF</sequence>
<proteinExistence type="predicted"/>
<comment type="caution">
    <text evidence="2">The sequence shown here is derived from an EMBL/GenBank/DDBJ whole genome shotgun (WGS) entry which is preliminary data.</text>
</comment>
<dbReference type="InterPro" id="IPR037171">
    <property type="entry name" value="NagB/RpiA_transferase-like"/>
</dbReference>
<evidence type="ECO:0000313" key="2">
    <source>
        <dbReference type="EMBL" id="GAA0583913.1"/>
    </source>
</evidence>
<dbReference type="PANTHER" id="PTHR36179:SF2">
    <property type="entry name" value="LUD DOMAIN-CONTAINING PROTEIN"/>
    <property type="match status" value="1"/>
</dbReference>
<dbReference type="InterPro" id="IPR003741">
    <property type="entry name" value="LUD_dom"/>
</dbReference>
<dbReference type="Pfam" id="PF02589">
    <property type="entry name" value="LUD_dom"/>
    <property type="match status" value="1"/>
</dbReference>
<dbReference type="Proteomes" id="UP001500668">
    <property type="component" value="Unassembled WGS sequence"/>
</dbReference>
<dbReference type="Gene3D" id="3.40.50.10420">
    <property type="entry name" value="NagB/RpiA/CoA transferase-like"/>
    <property type="match status" value="1"/>
</dbReference>
<dbReference type="SUPFAM" id="SSF100950">
    <property type="entry name" value="NagB/RpiA/CoA transferase-like"/>
    <property type="match status" value="1"/>
</dbReference>
<reference evidence="3" key="1">
    <citation type="journal article" date="2019" name="Int. J. Syst. Evol. Microbiol.">
        <title>The Global Catalogue of Microorganisms (GCM) 10K type strain sequencing project: providing services to taxonomists for standard genome sequencing and annotation.</title>
        <authorList>
            <consortium name="The Broad Institute Genomics Platform"/>
            <consortium name="The Broad Institute Genome Sequencing Center for Infectious Disease"/>
            <person name="Wu L."/>
            <person name="Ma J."/>
        </authorList>
    </citation>
    <scope>NUCLEOTIDE SEQUENCE [LARGE SCALE GENOMIC DNA]</scope>
    <source>
        <strain evidence="3">JCM 5067</strain>
    </source>
</reference>
<dbReference type="PANTHER" id="PTHR36179">
    <property type="entry name" value="LUD_DOM DOMAIN-CONTAINING PROTEIN"/>
    <property type="match status" value="1"/>
</dbReference>
<dbReference type="EMBL" id="BAAACA010000006">
    <property type="protein sequence ID" value="GAA0583913.1"/>
    <property type="molecule type" value="Genomic_DNA"/>
</dbReference>
<dbReference type="RefSeq" id="WP_344070648.1">
    <property type="nucleotide sequence ID" value="NZ_BAAACA010000006.1"/>
</dbReference>
<evidence type="ECO:0000259" key="1">
    <source>
        <dbReference type="Pfam" id="PF02589"/>
    </source>
</evidence>
<keyword evidence="3" id="KW-1185">Reference proteome</keyword>
<gene>
    <name evidence="2" type="ORF">GCM10010394_10920</name>
</gene>
<evidence type="ECO:0000313" key="3">
    <source>
        <dbReference type="Proteomes" id="UP001500668"/>
    </source>
</evidence>
<protein>
    <recommendedName>
        <fullName evidence="1">LUD domain-containing protein</fullName>
    </recommendedName>
</protein>